<evidence type="ECO:0000313" key="2">
    <source>
        <dbReference type="Proteomes" id="UP000324550"/>
    </source>
</evidence>
<name>A0A5D0GCT1_9FLAO</name>
<dbReference type="OrthoDB" id="9813840at2"/>
<accession>A0A5D0GCT1</accession>
<sequence length="320" mass="34661">MSLNCSNNQLEILNVKNGNNLNFVNFDASGNPGLYCVLVDNVSYSNSNWTAKDAQTLYSDTDCKAKLQPKVFLQGAMLNPISGEENLMRDSLRSLGYLPTTSPYEDGLTCDVSVFNVTGDNAIVDWIEVSLRDALNPQNILKTRSALLQRDGDVVDVDGVSEIAFNLWAKAYYISFSHRNHLGMMSNVSSVLNFVPDVFNFSDGSIATYGSNAQTSLGMPNGVFGLWTGDSNISNQIKFSGSNNGSNVIKDFILADPANAFNSTTFSSMGYLNIDINMDGIGKFSGSGNDSNIIKDNVLAHPDNGFNSPTFTIISTVPNN</sequence>
<dbReference type="AlphaFoldDB" id="A0A5D0GCT1"/>
<gene>
    <name evidence="1" type="ORF">FVF61_06040</name>
</gene>
<dbReference type="Proteomes" id="UP000324550">
    <property type="component" value="Unassembled WGS sequence"/>
</dbReference>
<organism evidence="1 2">
    <name type="scientific">Formosa maritima</name>
    <dbReference type="NCBI Taxonomy" id="2592046"/>
    <lineage>
        <taxon>Bacteria</taxon>
        <taxon>Pseudomonadati</taxon>
        <taxon>Bacteroidota</taxon>
        <taxon>Flavobacteriia</taxon>
        <taxon>Flavobacteriales</taxon>
        <taxon>Flavobacteriaceae</taxon>
        <taxon>Formosa</taxon>
    </lineage>
</organism>
<protein>
    <submittedName>
        <fullName evidence="1">Hemagglutinin protein</fullName>
    </submittedName>
</protein>
<dbReference type="EMBL" id="VSFC01000030">
    <property type="protein sequence ID" value="TYA56704.1"/>
    <property type="molecule type" value="Genomic_DNA"/>
</dbReference>
<proteinExistence type="predicted"/>
<reference evidence="1 2" key="1">
    <citation type="submission" date="2019-08" db="EMBL/GenBank/DDBJ databases">
        <title>Formosa sediminis sp. nov., isolated from marine sediment.</title>
        <authorList>
            <person name="Cao W.R."/>
        </authorList>
    </citation>
    <scope>NUCLEOTIDE SEQUENCE [LARGE SCALE GENOMIC DNA]</scope>
    <source>
        <strain evidence="1 2">1494</strain>
    </source>
</reference>
<comment type="caution">
    <text evidence="1">The sequence shown here is derived from an EMBL/GenBank/DDBJ whole genome shotgun (WGS) entry which is preliminary data.</text>
</comment>
<keyword evidence="2" id="KW-1185">Reference proteome</keyword>
<evidence type="ECO:0000313" key="1">
    <source>
        <dbReference type="EMBL" id="TYA56704.1"/>
    </source>
</evidence>